<name>A0A1F7YH37_9BACT</name>
<evidence type="ECO:0000313" key="2">
    <source>
        <dbReference type="Proteomes" id="UP000178851"/>
    </source>
</evidence>
<gene>
    <name evidence="1" type="ORF">A2627_01280</name>
</gene>
<proteinExistence type="predicted"/>
<dbReference type="Proteomes" id="UP000178851">
    <property type="component" value="Unassembled WGS sequence"/>
</dbReference>
<organism evidence="1 2">
    <name type="scientific">Candidatus Woesebacteria bacterium RIFCSPHIGHO2_01_FULL_39_28</name>
    <dbReference type="NCBI Taxonomy" id="1802496"/>
    <lineage>
        <taxon>Bacteria</taxon>
        <taxon>Candidatus Woeseibacteriota</taxon>
    </lineage>
</organism>
<sequence>MSKTAPKIEFEGLRSKLKLKKLEAQNLFVEKYPQAFDVSNLRRRSSQLLGAGILTGTLFLAIPNVDLKSLPPPNQEVKNVEISSLTKSLSGILPDRVRPLTHDEEKKVEQILQNNLNIKAKATLEGEHLNTTYGIIGAEQHLARFPGDSTNYHGQGIILREGMAPGLGAWGYFASSKEKLTQDLEEKEKWYAVVQTLYLESWNRRFPYLRDWYKYRKVLIVNTKNGNAVVADVADSGPAAWTGKHFGGSPEVMQYLGGERYKKGSVLVFFVDDPENKIPLGPVYYNYKEI</sequence>
<reference evidence="1 2" key="1">
    <citation type="journal article" date="2016" name="Nat. Commun.">
        <title>Thousands of microbial genomes shed light on interconnected biogeochemical processes in an aquifer system.</title>
        <authorList>
            <person name="Anantharaman K."/>
            <person name="Brown C.T."/>
            <person name="Hug L.A."/>
            <person name="Sharon I."/>
            <person name="Castelle C.J."/>
            <person name="Probst A.J."/>
            <person name="Thomas B.C."/>
            <person name="Singh A."/>
            <person name="Wilkins M.J."/>
            <person name="Karaoz U."/>
            <person name="Brodie E.L."/>
            <person name="Williams K.H."/>
            <person name="Hubbard S.S."/>
            <person name="Banfield J.F."/>
        </authorList>
    </citation>
    <scope>NUCLEOTIDE SEQUENCE [LARGE SCALE GENOMIC DNA]</scope>
</reference>
<comment type="caution">
    <text evidence="1">The sequence shown here is derived from an EMBL/GenBank/DDBJ whole genome shotgun (WGS) entry which is preliminary data.</text>
</comment>
<accession>A0A1F7YH37</accession>
<dbReference type="AlphaFoldDB" id="A0A1F7YH37"/>
<protein>
    <submittedName>
        <fullName evidence="1">Uncharacterized protein</fullName>
    </submittedName>
</protein>
<evidence type="ECO:0000313" key="1">
    <source>
        <dbReference type="EMBL" id="OGM26637.1"/>
    </source>
</evidence>
<dbReference type="EMBL" id="MGGI01000012">
    <property type="protein sequence ID" value="OGM26637.1"/>
    <property type="molecule type" value="Genomic_DNA"/>
</dbReference>